<keyword evidence="3" id="KW-1185">Reference proteome</keyword>
<comment type="caution">
    <text evidence="2">The sequence shown here is derived from an EMBL/GenBank/DDBJ whole genome shotgun (WGS) entry which is preliminary data.</text>
</comment>
<accession>A0ABR9XJF7</accession>
<dbReference type="Proteomes" id="UP000632774">
    <property type="component" value="Unassembled WGS sequence"/>
</dbReference>
<evidence type="ECO:0000313" key="3">
    <source>
        <dbReference type="Proteomes" id="UP000632774"/>
    </source>
</evidence>
<feature type="compositionally biased region" description="Polar residues" evidence="1">
    <location>
        <begin position="19"/>
        <end position="45"/>
    </location>
</feature>
<sequence>MKTTDQPIGTRKDEPKMQGKTNNQQKGSVTPVNNNDESGTSPGKDSSNKGKGPKGENL</sequence>
<dbReference type="EMBL" id="JADFFM010000002">
    <property type="protein sequence ID" value="MBE9667355.1"/>
    <property type="molecule type" value="Genomic_DNA"/>
</dbReference>
<feature type="region of interest" description="Disordered" evidence="1">
    <location>
        <begin position="1"/>
        <end position="58"/>
    </location>
</feature>
<protein>
    <submittedName>
        <fullName evidence="2">Uncharacterized protein</fullName>
    </submittedName>
</protein>
<proteinExistence type="predicted"/>
<gene>
    <name evidence="2" type="ORF">IRJ18_13370</name>
</gene>
<evidence type="ECO:0000313" key="2">
    <source>
        <dbReference type="EMBL" id="MBE9667355.1"/>
    </source>
</evidence>
<dbReference type="RefSeq" id="WP_194106825.1">
    <property type="nucleotide sequence ID" value="NZ_JADFFM010000002.1"/>
</dbReference>
<name>A0ABR9XJF7_9SPHI</name>
<organism evidence="2 3">
    <name type="scientific">Mucilaginibacter boryungensis</name>
    <dbReference type="NCBI Taxonomy" id="768480"/>
    <lineage>
        <taxon>Bacteria</taxon>
        <taxon>Pseudomonadati</taxon>
        <taxon>Bacteroidota</taxon>
        <taxon>Sphingobacteriia</taxon>
        <taxon>Sphingobacteriales</taxon>
        <taxon>Sphingobacteriaceae</taxon>
        <taxon>Mucilaginibacter</taxon>
    </lineage>
</organism>
<evidence type="ECO:0000256" key="1">
    <source>
        <dbReference type="SAM" id="MobiDB-lite"/>
    </source>
</evidence>
<reference evidence="2 3" key="1">
    <citation type="submission" date="2020-10" db="EMBL/GenBank/DDBJ databases">
        <title>Mucilaginibacter mali sp. nov., isolated from rhizosphere soil of apple orchard.</title>
        <authorList>
            <person name="Lee J.-S."/>
            <person name="Kim H.S."/>
            <person name="Kim J.-S."/>
        </authorList>
    </citation>
    <scope>NUCLEOTIDE SEQUENCE [LARGE SCALE GENOMIC DNA]</scope>
    <source>
        <strain evidence="2 3">KCTC 23157</strain>
    </source>
</reference>